<evidence type="ECO:0000313" key="1">
    <source>
        <dbReference type="Proteomes" id="UP000095287"/>
    </source>
</evidence>
<proteinExistence type="predicted"/>
<accession>A0A1I7Y186</accession>
<dbReference type="Proteomes" id="UP000095287">
    <property type="component" value="Unplaced"/>
</dbReference>
<protein>
    <submittedName>
        <fullName evidence="2">FBA_2 domain-containing protein</fullName>
    </submittedName>
</protein>
<organism evidence="1 2">
    <name type="scientific">Steinernema glaseri</name>
    <dbReference type="NCBI Taxonomy" id="37863"/>
    <lineage>
        <taxon>Eukaryota</taxon>
        <taxon>Metazoa</taxon>
        <taxon>Ecdysozoa</taxon>
        <taxon>Nematoda</taxon>
        <taxon>Chromadorea</taxon>
        <taxon>Rhabditida</taxon>
        <taxon>Tylenchina</taxon>
        <taxon>Panagrolaimomorpha</taxon>
        <taxon>Strongyloidoidea</taxon>
        <taxon>Steinernematidae</taxon>
        <taxon>Steinernema</taxon>
    </lineage>
</organism>
<sequence>MAEVSHLESTTYLIIYPKDRRSEFAGKDPNLNQITTILFASKLDYILRYDRNRSKRTEIVTKQDIANLERRFLTRINYGALDVLRLKVVDPIGLHSAILRHLTDKHPRIKFLELAYEGPASAVLLGRLVQQNVINYMYMHGGWPPERTTPLVEALIPQRQLRKLHCCVRMHLSESCLTSFVANWCEDNSPEEKDVTIWGLQTLPLNNGVYRHMNLKDQLYVDVNSRYTRLKFSHFIDCNVKFLVRRYVKW</sequence>
<dbReference type="AlphaFoldDB" id="A0A1I7Y186"/>
<name>A0A1I7Y186_9BILA</name>
<dbReference type="WBParaSite" id="L893_g11614.t1">
    <property type="protein sequence ID" value="L893_g11614.t1"/>
    <property type="gene ID" value="L893_g11614"/>
</dbReference>
<keyword evidence="1" id="KW-1185">Reference proteome</keyword>
<reference evidence="2" key="1">
    <citation type="submission" date="2016-11" db="UniProtKB">
        <authorList>
            <consortium name="WormBaseParasite"/>
        </authorList>
    </citation>
    <scope>IDENTIFICATION</scope>
</reference>
<evidence type="ECO:0000313" key="2">
    <source>
        <dbReference type="WBParaSite" id="L893_g11614.t1"/>
    </source>
</evidence>